<dbReference type="InterPro" id="IPR000421">
    <property type="entry name" value="FA58C"/>
</dbReference>
<evidence type="ECO:0000259" key="1">
    <source>
        <dbReference type="PROSITE" id="PS50022"/>
    </source>
</evidence>
<dbReference type="PROSITE" id="PS50022">
    <property type="entry name" value="FA58C_3"/>
    <property type="match status" value="1"/>
</dbReference>
<feature type="domain" description="F5/8 type C" evidence="1">
    <location>
        <begin position="64"/>
        <end position="233"/>
    </location>
</feature>
<dbReference type="SUPFAM" id="SSF49785">
    <property type="entry name" value="Galactose-binding domain-like"/>
    <property type="match status" value="1"/>
</dbReference>
<evidence type="ECO:0000313" key="2">
    <source>
        <dbReference type="EnsemblMetazoa" id="G9181.1:cds"/>
    </source>
</evidence>
<organism evidence="2 3">
    <name type="scientific">Magallana gigas</name>
    <name type="common">Pacific oyster</name>
    <name type="synonym">Crassostrea gigas</name>
    <dbReference type="NCBI Taxonomy" id="29159"/>
    <lineage>
        <taxon>Eukaryota</taxon>
        <taxon>Metazoa</taxon>
        <taxon>Spiralia</taxon>
        <taxon>Lophotrochozoa</taxon>
        <taxon>Mollusca</taxon>
        <taxon>Bivalvia</taxon>
        <taxon>Autobranchia</taxon>
        <taxon>Pteriomorphia</taxon>
        <taxon>Ostreida</taxon>
        <taxon>Ostreoidea</taxon>
        <taxon>Ostreidae</taxon>
        <taxon>Magallana</taxon>
    </lineage>
</organism>
<keyword evidence="3" id="KW-1185">Reference proteome</keyword>
<dbReference type="EnsemblMetazoa" id="G9181.1">
    <property type="protein sequence ID" value="G9181.1:cds"/>
    <property type="gene ID" value="G9181"/>
</dbReference>
<proteinExistence type="predicted"/>
<dbReference type="PANTHER" id="PTHR45713:SF6">
    <property type="entry name" value="F5_8 TYPE C DOMAIN-CONTAINING PROTEIN"/>
    <property type="match status" value="1"/>
</dbReference>
<dbReference type="AlphaFoldDB" id="A0A8W8P256"/>
<accession>A0A8W8P256</accession>
<dbReference type="Pfam" id="PF22633">
    <property type="entry name" value="F5_F8_type_C_2"/>
    <property type="match status" value="1"/>
</dbReference>
<protein>
    <recommendedName>
        <fullName evidence="1">F5/8 type C domain-containing protein</fullName>
    </recommendedName>
</protein>
<sequence length="242" mass="27689">MNSFYSITFRKSSFFTCTAQYPTRECETKSPSQGSKSRADSPPRHVARLLAVSLFDWDVILKMFKSPSFCGVNLSRKPTTTVTQSSTYTGTIFHNASLATDGTNKTTERFCSHTDVNHTKAWFQVDLGGKYSIKSVKIFYRREGDRESDWKQYRFRQFYLEVSQAPANTTAQRIRCYKDNTNASALPKNIIDIPCVQTARYVIVETTYEATEDDEYNVYGAILEICEIEVYGKWLPDSNLVL</sequence>
<reference evidence="2" key="1">
    <citation type="submission" date="2022-08" db="UniProtKB">
        <authorList>
            <consortium name="EnsemblMetazoa"/>
        </authorList>
    </citation>
    <scope>IDENTIFICATION</scope>
    <source>
        <strain evidence="2">05x7-T-G4-1.051#20</strain>
    </source>
</reference>
<name>A0A8W8P256_MAGGI</name>
<dbReference type="PANTHER" id="PTHR45713">
    <property type="entry name" value="FTP DOMAIN-CONTAINING PROTEIN"/>
    <property type="match status" value="1"/>
</dbReference>
<evidence type="ECO:0000313" key="3">
    <source>
        <dbReference type="Proteomes" id="UP000005408"/>
    </source>
</evidence>
<dbReference type="InterPro" id="IPR008979">
    <property type="entry name" value="Galactose-bd-like_sf"/>
</dbReference>
<dbReference type="Gene3D" id="2.60.120.260">
    <property type="entry name" value="Galactose-binding domain-like"/>
    <property type="match status" value="1"/>
</dbReference>
<dbReference type="Proteomes" id="UP000005408">
    <property type="component" value="Unassembled WGS sequence"/>
</dbReference>
<dbReference type="InterPro" id="IPR051941">
    <property type="entry name" value="BG_Antigen-Binding_Lectin"/>
</dbReference>